<accession>A0A7X9X3D5</accession>
<comment type="catalytic activity">
    <reaction evidence="1 10">
        <text>2-phosphoglycolate + H2O = glycolate + phosphate</text>
        <dbReference type="Rhea" id="RHEA:14369"/>
        <dbReference type="ChEBI" id="CHEBI:15377"/>
        <dbReference type="ChEBI" id="CHEBI:29805"/>
        <dbReference type="ChEBI" id="CHEBI:43474"/>
        <dbReference type="ChEBI" id="CHEBI:58033"/>
        <dbReference type="EC" id="3.1.3.18"/>
    </reaction>
</comment>
<organism evidence="11 12">
    <name type="scientific">Paraburkholderia antibiotica</name>
    <dbReference type="NCBI Taxonomy" id="2728839"/>
    <lineage>
        <taxon>Bacteria</taxon>
        <taxon>Pseudomonadati</taxon>
        <taxon>Pseudomonadota</taxon>
        <taxon>Betaproteobacteria</taxon>
        <taxon>Burkholderiales</taxon>
        <taxon>Burkholderiaceae</taxon>
        <taxon>Paraburkholderia</taxon>
    </lineage>
</organism>
<dbReference type="Gene3D" id="1.10.150.240">
    <property type="entry name" value="Putative phosphatase, domain 2"/>
    <property type="match status" value="1"/>
</dbReference>
<dbReference type="InterPro" id="IPR006439">
    <property type="entry name" value="HAD-SF_hydro_IA"/>
</dbReference>
<dbReference type="NCBIfam" id="TIGR01449">
    <property type="entry name" value="PGP_bact"/>
    <property type="match status" value="1"/>
</dbReference>
<dbReference type="UniPathway" id="UPA00865">
    <property type="reaction ID" value="UER00834"/>
</dbReference>
<dbReference type="PANTHER" id="PTHR43434:SF1">
    <property type="entry name" value="PHOSPHOGLYCOLATE PHOSPHATASE"/>
    <property type="match status" value="1"/>
</dbReference>
<comment type="caution">
    <text evidence="11">The sequence shown here is derived from an EMBL/GenBank/DDBJ whole genome shotgun (WGS) entry which is preliminary data.</text>
</comment>
<dbReference type="SFLD" id="SFLDG01129">
    <property type="entry name" value="C1.5:_HAD__Beta-PGM__Phosphata"/>
    <property type="match status" value="1"/>
</dbReference>
<reference evidence="11 12" key="1">
    <citation type="submission" date="2020-04" db="EMBL/GenBank/DDBJ databases">
        <title>Paraburkholderia sp. G-4-1-8 isolated from soil.</title>
        <authorList>
            <person name="Dahal R.H."/>
        </authorList>
    </citation>
    <scope>NUCLEOTIDE SEQUENCE [LARGE SCALE GENOMIC DNA]</scope>
    <source>
        <strain evidence="11 12">G-4-1-8</strain>
    </source>
</reference>
<keyword evidence="7 10" id="KW-0378">Hydrolase</keyword>
<proteinExistence type="inferred from homology"/>
<evidence type="ECO:0000256" key="9">
    <source>
        <dbReference type="ARBA" id="ARBA00023277"/>
    </source>
</evidence>
<dbReference type="RefSeq" id="WP_169496755.1">
    <property type="nucleotide sequence ID" value="NZ_JABBFZ010000002.1"/>
</dbReference>
<evidence type="ECO:0000256" key="6">
    <source>
        <dbReference type="ARBA" id="ARBA00022723"/>
    </source>
</evidence>
<dbReference type="InterPro" id="IPR023214">
    <property type="entry name" value="HAD_sf"/>
</dbReference>
<feature type="binding site" evidence="10">
    <location>
        <position position="176"/>
    </location>
    <ligand>
        <name>Mg(2+)</name>
        <dbReference type="ChEBI" id="CHEBI:18420"/>
    </ligand>
</feature>
<evidence type="ECO:0000256" key="8">
    <source>
        <dbReference type="ARBA" id="ARBA00022842"/>
    </source>
</evidence>
<dbReference type="GO" id="GO:0046872">
    <property type="term" value="F:metal ion binding"/>
    <property type="evidence" value="ECO:0007669"/>
    <property type="project" value="UniProtKB-KW"/>
</dbReference>
<evidence type="ECO:0000256" key="10">
    <source>
        <dbReference type="HAMAP-Rule" id="MF_00495"/>
    </source>
</evidence>
<comment type="cofactor">
    <cofactor evidence="2 10">
        <name>Mg(2+)</name>
        <dbReference type="ChEBI" id="CHEBI:18420"/>
    </cofactor>
</comment>
<dbReference type="InterPro" id="IPR050155">
    <property type="entry name" value="HAD-like_hydrolase_sf"/>
</dbReference>
<evidence type="ECO:0000313" key="12">
    <source>
        <dbReference type="Proteomes" id="UP000583127"/>
    </source>
</evidence>
<feature type="active site" description="Nucleophile" evidence="10">
    <location>
        <position position="15"/>
    </location>
</feature>
<evidence type="ECO:0000256" key="5">
    <source>
        <dbReference type="ARBA" id="ARBA00013078"/>
    </source>
</evidence>
<dbReference type="SFLD" id="SFLDS00003">
    <property type="entry name" value="Haloacid_Dehalogenase"/>
    <property type="match status" value="1"/>
</dbReference>
<dbReference type="CDD" id="cd16417">
    <property type="entry name" value="HAD_PGPase"/>
    <property type="match status" value="1"/>
</dbReference>
<dbReference type="GO" id="GO:0046295">
    <property type="term" value="P:glycolate biosynthetic process"/>
    <property type="evidence" value="ECO:0007669"/>
    <property type="project" value="UniProtKB-UniRule"/>
</dbReference>
<dbReference type="InterPro" id="IPR036412">
    <property type="entry name" value="HAD-like_sf"/>
</dbReference>
<dbReference type="GO" id="GO:0005829">
    <property type="term" value="C:cytosol"/>
    <property type="evidence" value="ECO:0007669"/>
    <property type="project" value="TreeGrafter"/>
</dbReference>
<evidence type="ECO:0000256" key="4">
    <source>
        <dbReference type="ARBA" id="ARBA00006171"/>
    </source>
</evidence>
<keyword evidence="8 10" id="KW-0460">Magnesium</keyword>
<dbReference type="GO" id="GO:0006281">
    <property type="term" value="P:DNA repair"/>
    <property type="evidence" value="ECO:0007669"/>
    <property type="project" value="TreeGrafter"/>
</dbReference>
<gene>
    <name evidence="11" type="primary">gph</name>
    <name evidence="11" type="ORF">HHL14_06605</name>
</gene>
<dbReference type="PANTHER" id="PTHR43434">
    <property type="entry name" value="PHOSPHOGLYCOLATE PHOSPHATASE"/>
    <property type="match status" value="1"/>
</dbReference>
<name>A0A7X9X3D5_9BURK</name>
<keyword evidence="6 10" id="KW-0479">Metal-binding</keyword>
<dbReference type="AlphaFoldDB" id="A0A7X9X3D5"/>
<dbReference type="GO" id="GO:0005975">
    <property type="term" value="P:carbohydrate metabolic process"/>
    <property type="evidence" value="ECO:0007669"/>
    <property type="project" value="InterPro"/>
</dbReference>
<dbReference type="Pfam" id="PF13419">
    <property type="entry name" value="HAD_2"/>
    <property type="match status" value="1"/>
</dbReference>
<evidence type="ECO:0000256" key="2">
    <source>
        <dbReference type="ARBA" id="ARBA00001946"/>
    </source>
</evidence>
<evidence type="ECO:0000256" key="7">
    <source>
        <dbReference type="ARBA" id="ARBA00022801"/>
    </source>
</evidence>
<comment type="pathway">
    <text evidence="3 10">Organic acid metabolism; glycolate biosynthesis; glycolate from 2-phosphoglycolate: step 1/1.</text>
</comment>
<dbReference type="InterPro" id="IPR037512">
    <property type="entry name" value="PGPase_prok"/>
</dbReference>
<dbReference type="EMBL" id="JABBFZ010000002">
    <property type="protein sequence ID" value="NML30499.1"/>
    <property type="molecule type" value="Genomic_DNA"/>
</dbReference>
<feature type="binding site" evidence="10">
    <location>
        <position position="17"/>
    </location>
    <ligand>
        <name>Mg(2+)</name>
        <dbReference type="ChEBI" id="CHEBI:18420"/>
    </ligand>
</feature>
<comment type="similarity">
    <text evidence="4 10">Belongs to the HAD-like hydrolase superfamily. CbbY/CbbZ/Gph/YieH family.</text>
</comment>
<dbReference type="Gene3D" id="3.40.50.1000">
    <property type="entry name" value="HAD superfamily/HAD-like"/>
    <property type="match status" value="1"/>
</dbReference>
<dbReference type="SUPFAM" id="SSF56784">
    <property type="entry name" value="HAD-like"/>
    <property type="match status" value="1"/>
</dbReference>
<dbReference type="Proteomes" id="UP000583127">
    <property type="component" value="Unassembled WGS sequence"/>
</dbReference>
<dbReference type="PRINTS" id="PR00413">
    <property type="entry name" value="HADHALOGNASE"/>
</dbReference>
<protein>
    <recommendedName>
        <fullName evidence="5 10">Phosphoglycolate phosphatase</fullName>
        <shortName evidence="10">PGP</shortName>
        <shortName evidence="10">PGPase</shortName>
        <ecNumber evidence="5 10">3.1.3.18</ecNumber>
    </recommendedName>
</protein>
<evidence type="ECO:0000313" key="11">
    <source>
        <dbReference type="EMBL" id="NML30499.1"/>
    </source>
</evidence>
<dbReference type="InterPro" id="IPR041492">
    <property type="entry name" value="HAD_2"/>
</dbReference>
<dbReference type="HAMAP" id="MF_00495">
    <property type="entry name" value="GPH_hydrolase_bact"/>
    <property type="match status" value="1"/>
</dbReference>
<dbReference type="NCBIfam" id="TIGR01549">
    <property type="entry name" value="HAD-SF-IA-v1"/>
    <property type="match status" value="1"/>
</dbReference>
<dbReference type="InterPro" id="IPR023198">
    <property type="entry name" value="PGP-like_dom2"/>
</dbReference>
<keyword evidence="9 10" id="KW-0119">Carbohydrate metabolism</keyword>
<dbReference type="GO" id="GO:0008967">
    <property type="term" value="F:phosphoglycolate phosphatase activity"/>
    <property type="evidence" value="ECO:0007669"/>
    <property type="project" value="UniProtKB-UniRule"/>
</dbReference>
<evidence type="ECO:0000256" key="3">
    <source>
        <dbReference type="ARBA" id="ARBA00004818"/>
    </source>
</evidence>
<sequence>MTTNNQGHEHAVLIDLDGTMVDTAPDIVAAVNRMLKDFDAAPLPFEIVTGFIGNGVRNLVRRTLKATGLDWEYELEHALRVFEQHYAETNGRLGRVFPGVASGLQRLRQLGYRCACVTNKPQALAAPLLETTGLAAFLDVLVAGDTLTSMKPSPEPLWHACRLLDTEPARCVLVGDSSVDIAAARAAGLPVFIVSYGYAHGGVDTLRYDAMIDSFEQLPALLAQPWPDARTNEDASADANAGAK</sequence>
<evidence type="ECO:0000256" key="1">
    <source>
        <dbReference type="ARBA" id="ARBA00000830"/>
    </source>
</evidence>
<feature type="binding site" evidence="10">
    <location>
        <position position="15"/>
    </location>
    <ligand>
        <name>Mg(2+)</name>
        <dbReference type="ChEBI" id="CHEBI:18420"/>
    </ligand>
</feature>
<dbReference type="EC" id="3.1.3.18" evidence="5 10"/>
<keyword evidence="12" id="KW-1185">Reference proteome</keyword>
<dbReference type="NCBIfam" id="TIGR01509">
    <property type="entry name" value="HAD-SF-IA-v3"/>
    <property type="match status" value="1"/>
</dbReference>
<comment type="function">
    <text evidence="10">Specifically catalyzes the dephosphorylation of 2-phosphoglycolate. Is involved in the dissimilation of the intracellular 2-phosphoglycolate formed during the DNA repair of 3'-phosphoglycolate ends, a major class of DNA lesions induced by oxidative stress.</text>
</comment>